<dbReference type="InterPro" id="IPR050072">
    <property type="entry name" value="Peptidase_M20A"/>
</dbReference>
<dbReference type="PANTHER" id="PTHR43808:SF31">
    <property type="entry name" value="N-ACETYL-L-CITRULLINE DEACETYLASE"/>
    <property type="match status" value="1"/>
</dbReference>
<dbReference type="Proteomes" id="UP000176527">
    <property type="component" value="Unassembled WGS sequence"/>
</dbReference>
<evidence type="ECO:0000313" key="4">
    <source>
        <dbReference type="EMBL" id="OGE38661.1"/>
    </source>
</evidence>
<accession>A0A1F5KDJ4</accession>
<evidence type="ECO:0000256" key="2">
    <source>
        <dbReference type="ARBA" id="ARBA00022801"/>
    </source>
</evidence>
<dbReference type="InterPro" id="IPR002933">
    <property type="entry name" value="Peptidase_M20"/>
</dbReference>
<dbReference type="GO" id="GO:0046872">
    <property type="term" value="F:metal ion binding"/>
    <property type="evidence" value="ECO:0007669"/>
    <property type="project" value="UniProtKB-KW"/>
</dbReference>
<keyword evidence="1" id="KW-0479">Metal-binding</keyword>
<dbReference type="SUPFAM" id="SSF55031">
    <property type="entry name" value="Bacterial exopeptidase dimerisation domain"/>
    <property type="match status" value="1"/>
</dbReference>
<dbReference type="InterPro" id="IPR011650">
    <property type="entry name" value="Peptidase_M20_dimer"/>
</dbReference>
<dbReference type="Gene3D" id="3.30.70.360">
    <property type="match status" value="1"/>
</dbReference>
<gene>
    <name evidence="4" type="ORF">A3F00_00730</name>
</gene>
<evidence type="ECO:0000259" key="3">
    <source>
        <dbReference type="Pfam" id="PF07687"/>
    </source>
</evidence>
<dbReference type="PANTHER" id="PTHR43808">
    <property type="entry name" value="ACETYLORNITHINE DEACETYLASE"/>
    <property type="match status" value="1"/>
</dbReference>
<dbReference type="GO" id="GO:0008777">
    <property type="term" value="F:acetylornithine deacetylase activity"/>
    <property type="evidence" value="ECO:0007669"/>
    <property type="project" value="TreeGrafter"/>
</dbReference>
<reference evidence="4 5" key="1">
    <citation type="journal article" date="2016" name="Nat. Commun.">
        <title>Thousands of microbial genomes shed light on interconnected biogeochemical processes in an aquifer system.</title>
        <authorList>
            <person name="Anantharaman K."/>
            <person name="Brown C.T."/>
            <person name="Hug L.A."/>
            <person name="Sharon I."/>
            <person name="Castelle C.J."/>
            <person name="Probst A.J."/>
            <person name="Thomas B.C."/>
            <person name="Singh A."/>
            <person name="Wilkins M.J."/>
            <person name="Karaoz U."/>
            <person name="Brodie E.L."/>
            <person name="Williams K.H."/>
            <person name="Hubbard S.S."/>
            <person name="Banfield J.F."/>
        </authorList>
    </citation>
    <scope>NUCLEOTIDE SEQUENCE [LARGE SCALE GENOMIC DNA]</scope>
</reference>
<evidence type="ECO:0000313" key="5">
    <source>
        <dbReference type="Proteomes" id="UP000176527"/>
    </source>
</evidence>
<dbReference type="EMBL" id="MFDE01000015">
    <property type="protein sequence ID" value="OGE38661.1"/>
    <property type="molecule type" value="Genomic_DNA"/>
</dbReference>
<name>A0A1F5KDJ4_9BACT</name>
<feature type="domain" description="Peptidase M20 dimerisation" evidence="3">
    <location>
        <begin position="174"/>
        <end position="272"/>
    </location>
</feature>
<dbReference type="Pfam" id="PF07687">
    <property type="entry name" value="M20_dimer"/>
    <property type="match status" value="1"/>
</dbReference>
<proteinExistence type="predicted"/>
<sequence length="373" mass="41820">MLNKIVALTKEFVSIKSNSENATELDKILEIALSNLKGYTIERFENKGVKSALVYNRRLQEQSDYNAKKRPSKFRIILNGHLDVVPGKDYQYLPKVKGDKLYGVGSMDMKASVACLIMVFKEVASKVDYPLALQLVTDEEPGGFNGTKYQVEKGVKADFVIAGESTGLQIANRAKGVLLLKIFTNGRTAHGAYPWKGDNAIWKMNQFLNSLLNRYPIPSKQEWVTTVNLSRIETSNKVFNKIPDDCEIKLDIRYVPKDADTIVNSIKTLLPKGFKLDIVAKETALFVSENNQYLKILQSVGEQVTRKKVGLYGAQGTSDARHFTRVGIDGIEFGPKGWNIGSDEECVSIKSLEQYYQILKNFLLLMKGGDENE</sequence>
<keyword evidence="2" id="KW-0378">Hydrolase</keyword>
<organism evidence="4 5">
    <name type="scientific">Candidatus Daviesbacteria bacterium RIFCSPHIGHO2_12_FULL_37_11</name>
    <dbReference type="NCBI Taxonomy" id="1797777"/>
    <lineage>
        <taxon>Bacteria</taxon>
        <taxon>Candidatus Daviesiibacteriota</taxon>
    </lineage>
</organism>
<dbReference type="GO" id="GO:0006526">
    <property type="term" value="P:L-arginine biosynthetic process"/>
    <property type="evidence" value="ECO:0007669"/>
    <property type="project" value="TreeGrafter"/>
</dbReference>
<dbReference type="Pfam" id="PF01546">
    <property type="entry name" value="Peptidase_M20"/>
    <property type="match status" value="1"/>
</dbReference>
<dbReference type="Gene3D" id="3.40.630.10">
    <property type="entry name" value="Zn peptidases"/>
    <property type="match status" value="1"/>
</dbReference>
<comment type="caution">
    <text evidence="4">The sequence shown here is derived from an EMBL/GenBank/DDBJ whole genome shotgun (WGS) entry which is preliminary data.</text>
</comment>
<dbReference type="InterPro" id="IPR036264">
    <property type="entry name" value="Bact_exopeptidase_dim_dom"/>
</dbReference>
<evidence type="ECO:0000256" key="1">
    <source>
        <dbReference type="ARBA" id="ARBA00022723"/>
    </source>
</evidence>
<protein>
    <recommendedName>
        <fullName evidence="3">Peptidase M20 dimerisation domain-containing protein</fullName>
    </recommendedName>
</protein>
<dbReference type="AlphaFoldDB" id="A0A1F5KDJ4"/>
<dbReference type="SUPFAM" id="SSF53187">
    <property type="entry name" value="Zn-dependent exopeptidases"/>
    <property type="match status" value="1"/>
</dbReference>